<gene>
    <name evidence="2" type="ORF">CW362_22695</name>
</gene>
<reference evidence="2 3" key="1">
    <citation type="submission" date="2017-12" db="EMBL/GenBank/DDBJ databases">
        <title>Streptomyces populusis sp. nov., a novel endophytic actinobacterium isolated from stems of Populus adenopoda Maxim.</title>
        <authorList>
            <person name="Wang Z."/>
        </authorList>
    </citation>
    <scope>NUCLEOTIDE SEQUENCE [LARGE SCALE GENOMIC DNA]</scope>
    <source>
        <strain evidence="2 3">A249</strain>
    </source>
</reference>
<organism evidence="2 3">
    <name type="scientific">Streptomyces populi</name>
    <dbReference type="NCBI Taxonomy" id="2058924"/>
    <lineage>
        <taxon>Bacteria</taxon>
        <taxon>Bacillati</taxon>
        <taxon>Actinomycetota</taxon>
        <taxon>Actinomycetes</taxon>
        <taxon>Kitasatosporales</taxon>
        <taxon>Streptomycetaceae</taxon>
        <taxon>Streptomyces</taxon>
    </lineage>
</organism>
<name>A0A2I0SLE3_9ACTN</name>
<sequence length="67" mass="7182">MRIGPTGWKVLPLTVENAGPAPATSGHWRSMVRELVGRRVRTSAAGRGAVEGTPRLRTEAETRCGRG</sequence>
<evidence type="ECO:0000313" key="3">
    <source>
        <dbReference type="Proteomes" id="UP000236178"/>
    </source>
</evidence>
<accession>A0A2I0SLE3</accession>
<protein>
    <submittedName>
        <fullName evidence="2">Uncharacterized protein</fullName>
    </submittedName>
</protein>
<feature type="region of interest" description="Disordered" evidence="1">
    <location>
        <begin position="43"/>
        <end position="67"/>
    </location>
</feature>
<evidence type="ECO:0000256" key="1">
    <source>
        <dbReference type="SAM" id="MobiDB-lite"/>
    </source>
</evidence>
<keyword evidence="3" id="KW-1185">Reference proteome</keyword>
<evidence type="ECO:0000313" key="2">
    <source>
        <dbReference type="EMBL" id="PKT70724.1"/>
    </source>
</evidence>
<dbReference type="Proteomes" id="UP000236178">
    <property type="component" value="Unassembled WGS sequence"/>
</dbReference>
<feature type="compositionally biased region" description="Basic and acidic residues" evidence="1">
    <location>
        <begin position="54"/>
        <end position="67"/>
    </location>
</feature>
<dbReference type="AlphaFoldDB" id="A0A2I0SLE3"/>
<comment type="caution">
    <text evidence="2">The sequence shown here is derived from an EMBL/GenBank/DDBJ whole genome shotgun (WGS) entry which is preliminary data.</text>
</comment>
<dbReference type="EMBL" id="PJOS01000045">
    <property type="protein sequence ID" value="PKT70724.1"/>
    <property type="molecule type" value="Genomic_DNA"/>
</dbReference>
<proteinExistence type="predicted"/>